<dbReference type="InterPro" id="IPR002347">
    <property type="entry name" value="SDR_fam"/>
</dbReference>
<organism evidence="4 5">
    <name type="scientific">Phialophora macrospora</name>
    <dbReference type="NCBI Taxonomy" id="1851006"/>
    <lineage>
        <taxon>Eukaryota</taxon>
        <taxon>Fungi</taxon>
        <taxon>Dikarya</taxon>
        <taxon>Ascomycota</taxon>
        <taxon>Pezizomycotina</taxon>
        <taxon>Eurotiomycetes</taxon>
        <taxon>Chaetothyriomycetidae</taxon>
        <taxon>Chaetothyriales</taxon>
        <taxon>Herpotrichiellaceae</taxon>
        <taxon>Phialophora</taxon>
    </lineage>
</organism>
<proteinExistence type="inferred from homology"/>
<evidence type="ECO:0000256" key="1">
    <source>
        <dbReference type="ARBA" id="ARBA00006484"/>
    </source>
</evidence>
<gene>
    <name evidence="4" type="ORF">PV04_07426</name>
</gene>
<evidence type="ECO:0000256" key="3">
    <source>
        <dbReference type="ARBA" id="ARBA00023002"/>
    </source>
</evidence>
<dbReference type="Gene3D" id="3.40.50.720">
    <property type="entry name" value="NAD(P)-binding Rossmann-like Domain"/>
    <property type="match status" value="1"/>
</dbReference>
<reference evidence="4 5" key="1">
    <citation type="submission" date="2015-01" db="EMBL/GenBank/DDBJ databases">
        <title>The Genome Sequence of Capronia semiimmersa CBS27337.</title>
        <authorList>
            <consortium name="The Broad Institute Genomics Platform"/>
            <person name="Cuomo C."/>
            <person name="de Hoog S."/>
            <person name="Gorbushina A."/>
            <person name="Stielow B."/>
            <person name="Teixiera M."/>
            <person name="Abouelleil A."/>
            <person name="Chapman S.B."/>
            <person name="Priest M."/>
            <person name="Young S.K."/>
            <person name="Wortman J."/>
            <person name="Nusbaum C."/>
            <person name="Birren B."/>
        </authorList>
    </citation>
    <scope>NUCLEOTIDE SEQUENCE [LARGE SCALE GENOMIC DNA]</scope>
    <source>
        <strain evidence="4 5">CBS 27337</strain>
    </source>
</reference>
<keyword evidence="2" id="KW-0521">NADP</keyword>
<evidence type="ECO:0000313" key="5">
    <source>
        <dbReference type="Proteomes" id="UP000054266"/>
    </source>
</evidence>
<dbReference type="PRINTS" id="PR00081">
    <property type="entry name" value="GDHRDH"/>
</dbReference>
<evidence type="ECO:0000313" key="4">
    <source>
        <dbReference type="EMBL" id="KIW65144.1"/>
    </source>
</evidence>
<dbReference type="PROSITE" id="PS00061">
    <property type="entry name" value="ADH_SHORT"/>
    <property type="match status" value="1"/>
</dbReference>
<dbReference type="Pfam" id="PF00106">
    <property type="entry name" value="adh_short"/>
    <property type="match status" value="1"/>
</dbReference>
<name>A0A0D2FZ33_9EURO</name>
<dbReference type="PANTHER" id="PTHR43180">
    <property type="entry name" value="3-OXOACYL-(ACYL-CARRIER-PROTEIN) REDUCTASE (AFU_ORTHOLOGUE AFUA_6G11210)"/>
    <property type="match status" value="1"/>
</dbReference>
<accession>A0A0D2FZ33</accession>
<evidence type="ECO:0000256" key="2">
    <source>
        <dbReference type="ARBA" id="ARBA00022857"/>
    </source>
</evidence>
<protein>
    <submittedName>
        <fullName evidence="4">Uncharacterized protein</fullName>
    </submittedName>
</protein>
<dbReference type="HOGENOM" id="CLU_010194_13_3_1"/>
<comment type="similarity">
    <text evidence="1">Belongs to the short-chain dehydrogenases/reductases (SDR) family.</text>
</comment>
<keyword evidence="5" id="KW-1185">Reference proteome</keyword>
<dbReference type="InterPro" id="IPR020904">
    <property type="entry name" value="Sc_DH/Rdtase_CS"/>
</dbReference>
<dbReference type="SUPFAM" id="SSF51735">
    <property type="entry name" value="NAD(P)-binding Rossmann-fold domains"/>
    <property type="match status" value="1"/>
</dbReference>
<dbReference type="PANTHER" id="PTHR43180:SF33">
    <property type="entry name" value="15-HYDROXYPROSTAGLANDIN DEHYDROGENASE [NAD(+)]-LIKE"/>
    <property type="match status" value="1"/>
</dbReference>
<dbReference type="AlphaFoldDB" id="A0A0D2FZ33"/>
<dbReference type="InterPro" id="IPR036291">
    <property type="entry name" value="NAD(P)-bd_dom_sf"/>
</dbReference>
<dbReference type="GO" id="GO:0016491">
    <property type="term" value="F:oxidoreductase activity"/>
    <property type="evidence" value="ECO:0007669"/>
    <property type="project" value="UniProtKB-KW"/>
</dbReference>
<keyword evidence="3" id="KW-0560">Oxidoreductase</keyword>
<dbReference type="Proteomes" id="UP000054266">
    <property type="component" value="Unassembled WGS sequence"/>
</dbReference>
<dbReference type="STRING" id="5601.A0A0D2FZ33"/>
<sequence length="301" mass="32095">MPEHLDASALKDRSTIITGAASGIGLATATRFAEGGAYVTIADVQDAAGEKAAAELSANGYHVSFVHCDTTSWESSAAAFKHAASFGPRKTLDVAVLNAGVEGDKGSIADQVRAAPEPSLDSDVVPIRPPRKGIAVNFLGVYDNCWLALHYMRLPAKVGPPEASKSLIMTGSLASYVDMPTNTDYNAAKFAVRGIFRGLRHTTAAMNVRVNLIAPYWINTPLVQSALPELEKSGFKPSWTSIDLVVDAMVKSATDESAGGKTWGIWPEGYSDFKDDEAGGWGSDHLKEHFEIQRAKGDTLI</sequence>
<dbReference type="EMBL" id="KN846960">
    <property type="protein sequence ID" value="KIW65144.1"/>
    <property type="molecule type" value="Genomic_DNA"/>
</dbReference>